<keyword evidence="2" id="KW-1185">Reference proteome</keyword>
<evidence type="ECO:0000313" key="2">
    <source>
        <dbReference type="Proteomes" id="UP000006322"/>
    </source>
</evidence>
<dbReference type="PIRSF" id="PIRSF037225">
    <property type="entry name" value="UCP037225"/>
    <property type="match status" value="1"/>
</dbReference>
<evidence type="ECO:0000313" key="1">
    <source>
        <dbReference type="EMBL" id="GAC31803.1"/>
    </source>
</evidence>
<dbReference type="EMBL" id="BAER01000023">
    <property type="protein sequence ID" value="GAC31803.1"/>
    <property type="molecule type" value="Genomic_DNA"/>
</dbReference>
<dbReference type="InterPro" id="IPR025990">
    <property type="entry name" value="zinc_ribbon_bacterial"/>
</dbReference>
<protein>
    <submittedName>
        <fullName evidence="1">Zn-ribbon protein</fullName>
    </submittedName>
</protein>
<organism evidence="1 2">
    <name type="scientific">Paraglaciecola polaris LMG 21857</name>
    <dbReference type="NCBI Taxonomy" id="1129793"/>
    <lineage>
        <taxon>Bacteria</taxon>
        <taxon>Pseudomonadati</taxon>
        <taxon>Pseudomonadota</taxon>
        <taxon>Gammaproteobacteria</taxon>
        <taxon>Alteromonadales</taxon>
        <taxon>Alteromonadaceae</taxon>
        <taxon>Paraglaciecola</taxon>
    </lineage>
</organism>
<dbReference type="AlphaFoldDB" id="K6ZSK9"/>
<comment type="caution">
    <text evidence="1">The sequence shown here is derived from an EMBL/GenBank/DDBJ whole genome shotgun (WGS) entry which is preliminary data.</text>
</comment>
<name>K6ZSK9_9ALTE</name>
<dbReference type="STRING" id="1129793.GPLA_0887"/>
<proteinExistence type="predicted"/>
<reference evidence="2" key="1">
    <citation type="journal article" date="2014" name="Environ. Microbiol.">
        <title>Comparative genomics of the marine bacterial genus Glaciecola reveals the high degree of genomic diversity and genomic characteristic for cold adaptation.</title>
        <authorList>
            <person name="Qin Q.L."/>
            <person name="Xie B.B."/>
            <person name="Yu Y."/>
            <person name="Shu Y.L."/>
            <person name="Rong J.C."/>
            <person name="Zhang Y.J."/>
            <person name="Zhao D.L."/>
            <person name="Chen X.L."/>
            <person name="Zhang X.Y."/>
            <person name="Chen B."/>
            <person name="Zhou B.C."/>
            <person name="Zhang Y.Z."/>
        </authorList>
    </citation>
    <scope>NUCLEOTIDE SEQUENCE [LARGE SCALE GENOMIC DNA]</scope>
    <source>
        <strain evidence="2">LMG 21857</strain>
    </source>
</reference>
<sequence length="65" mass="7332">MMSLTSNAKFSCPYCMEINDIEIDPDNDIGQQQIADCQICCSPIEILITQDNDNDFIIQARTDSE</sequence>
<dbReference type="InterPro" id="IPR017143">
    <property type="entry name" value="UCP037225"/>
</dbReference>
<dbReference type="Proteomes" id="UP000006322">
    <property type="component" value="Unassembled WGS sequence"/>
</dbReference>
<gene>
    <name evidence="1" type="ORF">GPLA_0887</name>
</gene>
<dbReference type="Pfam" id="PF14255">
    <property type="entry name" value="Zn_ribbon_21"/>
    <property type="match status" value="1"/>
</dbReference>
<accession>K6ZSK9</accession>